<dbReference type="AlphaFoldDB" id="A0A5Q3QHH5"/>
<protein>
    <submittedName>
        <fullName evidence="1">Uncharacterized protein</fullName>
    </submittedName>
</protein>
<proteinExistence type="predicted"/>
<accession>A0A5Q3QHH5</accession>
<evidence type="ECO:0000313" key="1">
    <source>
        <dbReference type="EMBL" id="QGK70287.1"/>
    </source>
</evidence>
<dbReference type="Proteomes" id="UP000371041">
    <property type="component" value="Chromosome"/>
</dbReference>
<name>A0A5Q3QHH5_9PSEU</name>
<sequence length="209" mass="23041">MRGRSDQRPGLNTTDLINSSGAEIAFLRDRLADAESFMDTLGAFVGTELHLDPPRRTHCSLDDVQKVLLCEAADIPHDTDPAEIRSLVRGLYHRRSLVRAGVTVVASVESIIIPRRLPVAKVDGPSATDLLFSTNLPLGKVLEPYGARRQTHDVGVRWWASDDTPPSWDTDILRITGQLDLELPVAWLTETVDASALHLHRANRIGASR</sequence>
<gene>
    <name evidence="1" type="ORF">GIY23_12815</name>
</gene>
<dbReference type="EMBL" id="CP045929">
    <property type="protein sequence ID" value="QGK70287.1"/>
    <property type="molecule type" value="Genomic_DNA"/>
</dbReference>
<dbReference type="KEGG" id="sace:GIY23_12815"/>
<evidence type="ECO:0000313" key="2">
    <source>
        <dbReference type="Proteomes" id="UP000371041"/>
    </source>
</evidence>
<keyword evidence="2" id="KW-1185">Reference proteome</keyword>
<reference evidence="2" key="1">
    <citation type="submission" date="2019-11" db="EMBL/GenBank/DDBJ databases">
        <title>The complete genome sequence of Saccharopolyspora sp. E2A.</title>
        <authorList>
            <person name="Zhang G."/>
        </authorList>
    </citation>
    <scope>NUCLEOTIDE SEQUENCE [LARGE SCALE GENOMIC DNA]</scope>
    <source>
        <strain evidence="2">E2A</strain>
    </source>
</reference>
<dbReference type="RefSeq" id="WP_154076871.1">
    <property type="nucleotide sequence ID" value="NZ_CP045929.1"/>
</dbReference>
<organism evidence="1 2">
    <name type="scientific">Allosaccharopolyspora coralli</name>
    <dbReference type="NCBI Taxonomy" id="2665642"/>
    <lineage>
        <taxon>Bacteria</taxon>
        <taxon>Bacillati</taxon>
        <taxon>Actinomycetota</taxon>
        <taxon>Actinomycetes</taxon>
        <taxon>Pseudonocardiales</taxon>
        <taxon>Pseudonocardiaceae</taxon>
        <taxon>Allosaccharopolyspora</taxon>
    </lineage>
</organism>